<keyword evidence="3" id="KW-1185">Reference proteome</keyword>
<evidence type="ECO:0000313" key="2">
    <source>
        <dbReference type="EMBL" id="SCB37481.1"/>
    </source>
</evidence>
<dbReference type="EMBL" id="FMAC01000015">
    <property type="protein sequence ID" value="SCB37481.1"/>
    <property type="molecule type" value="Genomic_DNA"/>
</dbReference>
<evidence type="ECO:0000256" key="1">
    <source>
        <dbReference type="SAM" id="SignalP"/>
    </source>
</evidence>
<accession>A0A1C3WC34</accession>
<sequence>MDISSAKKRTILFTSAMLLLAGSTNATDYKFRVSCAAKRSVAEWNTGDIDPGREFLRVVTGLDNPNCSISDFNPEMDGRLPIERFSDWGAILKGTLSVFKILQWSRPGGT</sequence>
<evidence type="ECO:0000313" key="3">
    <source>
        <dbReference type="Proteomes" id="UP000186228"/>
    </source>
</evidence>
<protein>
    <submittedName>
        <fullName evidence="2">Uncharacterized protein</fullName>
    </submittedName>
</protein>
<dbReference type="OrthoDB" id="8448706at2"/>
<dbReference type="STRING" id="52131.GA0061100_11514"/>
<dbReference type="RefSeq" id="WP_075856496.1">
    <property type="nucleotide sequence ID" value="NZ_FMAC01000015.1"/>
</dbReference>
<feature type="chain" id="PRO_5008685310" evidence="1">
    <location>
        <begin position="27"/>
        <end position="110"/>
    </location>
</feature>
<dbReference type="Proteomes" id="UP000186228">
    <property type="component" value="Unassembled WGS sequence"/>
</dbReference>
<keyword evidence="1" id="KW-0732">Signal</keyword>
<name>A0A1C3WC34_9HYPH</name>
<gene>
    <name evidence="2" type="ORF">GA0061100_11514</name>
</gene>
<dbReference type="AlphaFoldDB" id="A0A1C3WC34"/>
<feature type="signal peptide" evidence="1">
    <location>
        <begin position="1"/>
        <end position="26"/>
    </location>
</feature>
<organism evidence="2 3">
    <name type="scientific">Rhizobium hainanense</name>
    <dbReference type="NCBI Taxonomy" id="52131"/>
    <lineage>
        <taxon>Bacteria</taxon>
        <taxon>Pseudomonadati</taxon>
        <taxon>Pseudomonadota</taxon>
        <taxon>Alphaproteobacteria</taxon>
        <taxon>Hyphomicrobiales</taxon>
        <taxon>Rhizobiaceae</taxon>
        <taxon>Rhizobium/Agrobacterium group</taxon>
        <taxon>Rhizobium</taxon>
    </lineage>
</organism>
<proteinExistence type="predicted"/>
<reference evidence="3" key="1">
    <citation type="submission" date="2016-08" db="EMBL/GenBank/DDBJ databases">
        <authorList>
            <person name="Varghese N."/>
            <person name="Submissions Spin"/>
        </authorList>
    </citation>
    <scope>NUCLEOTIDE SEQUENCE [LARGE SCALE GENOMIC DNA]</scope>
    <source>
        <strain evidence="3">CCBAU 57015</strain>
    </source>
</reference>